<gene>
    <name evidence="2" type="ORF">RCL2_003117900</name>
    <name evidence="1" type="ORF">RclHR1_01390007</name>
</gene>
<dbReference type="EMBL" id="BEXD01000435">
    <property type="protein sequence ID" value="GBB87417.1"/>
    <property type="molecule type" value="Genomic_DNA"/>
</dbReference>
<name>A0A2Z6QB65_9GLOM</name>
<comment type="caution">
    <text evidence="1">The sequence shown here is derived from an EMBL/GenBank/DDBJ whole genome shotgun (WGS) entry which is preliminary data.</text>
</comment>
<evidence type="ECO:0000313" key="3">
    <source>
        <dbReference type="Proteomes" id="UP000247702"/>
    </source>
</evidence>
<dbReference type="Gene3D" id="3.80.10.10">
    <property type="entry name" value="Ribonuclease Inhibitor"/>
    <property type="match status" value="1"/>
</dbReference>
<dbReference type="Proteomes" id="UP000247702">
    <property type="component" value="Unassembled WGS sequence"/>
</dbReference>
<proteinExistence type="predicted"/>
<reference evidence="1 3" key="1">
    <citation type="submission" date="2017-11" db="EMBL/GenBank/DDBJ databases">
        <title>The genome of Rhizophagus clarus HR1 reveals common genetic basis of auxotrophy among arbuscular mycorrhizal fungi.</title>
        <authorList>
            <person name="Kobayashi Y."/>
        </authorList>
    </citation>
    <scope>NUCLEOTIDE SEQUENCE [LARGE SCALE GENOMIC DNA]</scope>
    <source>
        <strain evidence="1 3">HR1</strain>
    </source>
</reference>
<evidence type="ECO:0008006" key="4">
    <source>
        <dbReference type="Google" id="ProtNLM"/>
    </source>
</evidence>
<dbReference type="Proteomes" id="UP000615446">
    <property type="component" value="Unassembled WGS sequence"/>
</dbReference>
<dbReference type="OrthoDB" id="2311850at2759"/>
<organism evidence="1 3">
    <name type="scientific">Rhizophagus clarus</name>
    <dbReference type="NCBI Taxonomy" id="94130"/>
    <lineage>
        <taxon>Eukaryota</taxon>
        <taxon>Fungi</taxon>
        <taxon>Fungi incertae sedis</taxon>
        <taxon>Mucoromycota</taxon>
        <taxon>Glomeromycotina</taxon>
        <taxon>Glomeromycetes</taxon>
        <taxon>Glomerales</taxon>
        <taxon>Glomeraceae</taxon>
        <taxon>Rhizophagus</taxon>
    </lineage>
</organism>
<dbReference type="EMBL" id="BLAL01000357">
    <property type="protein sequence ID" value="GET04887.1"/>
    <property type="molecule type" value="Genomic_DNA"/>
</dbReference>
<protein>
    <recommendedName>
        <fullName evidence="4">F-box domain-containing protein</fullName>
    </recommendedName>
</protein>
<dbReference type="InterPro" id="IPR032675">
    <property type="entry name" value="LRR_dom_sf"/>
</dbReference>
<sequence>MTKLNKDILFYIFEELQNDSKSLFSCLMVNRLWCETTIPILWKNPWCYDINYNNKYYLFIIIASYLSDDIKEFLMRQGIQLPSFSYQSLLFDYLSYCRSINVKIINILTSIRTPLVYNQFLLQQEFYSLFMKRLPELKYLDMKSIKHQIFYFPGARFLFESLCELKCDTLIDSSYFYGLARLCQNIERLIIDNVEQKVYNSVAKLIEVQKNLKYFEWKDDINFFIPGTDLYPYKEILLALEQKADTINHLIFILHYIDCTLQKVLPKLHKLKTLITQFDHFSEELLKMCVFSDLEIFRAGYYNLKAASIIIENSGGHLRNILLGPYYPDDIIDNFDNDSLIFIRKVHENCPSIETLSLAFSPSREHFTEFEKLLKICKNLKSLSIAICMDVIGTEGKLLENGEELLKSLIGSSPTNLREIRFLHDYKFSLEALEEFMGKWKGCALSILTGQSVYKEENYVKLINKYKNNGVIKDFRCENFMNIEDMDFNI</sequence>
<reference evidence="2" key="2">
    <citation type="submission" date="2019-10" db="EMBL/GenBank/DDBJ databases">
        <title>Conservation and host-specific expression of non-tandemly repeated heterogenous ribosome RNA gene in arbuscular mycorrhizal fungi.</title>
        <authorList>
            <person name="Maeda T."/>
            <person name="Kobayashi Y."/>
            <person name="Nakagawa T."/>
            <person name="Ezawa T."/>
            <person name="Yamaguchi K."/>
            <person name="Bino T."/>
            <person name="Nishimoto Y."/>
            <person name="Shigenobu S."/>
            <person name="Kawaguchi M."/>
        </authorList>
    </citation>
    <scope>NUCLEOTIDE SEQUENCE</scope>
    <source>
        <strain evidence="2">HR1</strain>
    </source>
</reference>
<evidence type="ECO:0000313" key="1">
    <source>
        <dbReference type="EMBL" id="GBB87417.1"/>
    </source>
</evidence>
<dbReference type="AlphaFoldDB" id="A0A2Z6QB65"/>
<accession>A0A2Z6QB65</accession>
<evidence type="ECO:0000313" key="2">
    <source>
        <dbReference type="EMBL" id="GET04887.1"/>
    </source>
</evidence>
<keyword evidence="3" id="KW-1185">Reference proteome</keyword>